<dbReference type="Gene3D" id="3.30.2010.10">
    <property type="entry name" value="Metalloproteases ('zincins'), catalytic domain"/>
    <property type="match status" value="1"/>
</dbReference>
<proteinExistence type="predicted"/>
<dbReference type="PANTHER" id="PTHR30399:SF1">
    <property type="entry name" value="UTP PYROPHOSPHATASE"/>
    <property type="match status" value="1"/>
</dbReference>
<dbReference type="CDD" id="cd07344">
    <property type="entry name" value="M48_yhfN_like"/>
    <property type="match status" value="1"/>
</dbReference>
<evidence type="ECO:0000259" key="1">
    <source>
        <dbReference type="Pfam" id="PF01863"/>
    </source>
</evidence>
<protein>
    <submittedName>
        <fullName evidence="2">M48 family metallopeptidase</fullName>
    </submittedName>
</protein>
<reference evidence="2 3" key="1">
    <citation type="submission" date="2020-04" db="EMBL/GenBank/DDBJ databases">
        <title>Ralstonia insidiosa genome sequencing and assembly.</title>
        <authorList>
            <person name="Martins R.C.R."/>
            <person name="Perdigao-Neto L.V."/>
            <person name="Levin A.S.S."/>
            <person name="Costa S.F."/>
        </authorList>
    </citation>
    <scope>NUCLEOTIDE SEQUENCE [LARGE SCALE GENOMIC DNA]</scope>
    <source>
        <strain evidence="2 3">5047</strain>
    </source>
</reference>
<dbReference type="PANTHER" id="PTHR30399">
    <property type="entry name" value="UNCHARACTERIZED PROTEIN YGJP"/>
    <property type="match status" value="1"/>
</dbReference>
<organism evidence="2 3">
    <name type="scientific">Ralstonia insidiosa</name>
    <dbReference type="NCBI Taxonomy" id="190721"/>
    <lineage>
        <taxon>Bacteria</taxon>
        <taxon>Pseudomonadati</taxon>
        <taxon>Pseudomonadota</taxon>
        <taxon>Betaproteobacteria</taxon>
        <taxon>Burkholderiales</taxon>
        <taxon>Burkholderiaceae</taxon>
        <taxon>Ralstonia</taxon>
    </lineage>
</organism>
<evidence type="ECO:0000313" key="3">
    <source>
        <dbReference type="Proteomes" id="UP000575469"/>
    </source>
</evidence>
<name>A0A848P2G7_9RALS</name>
<sequence length="70" mass="8385">MRRNWRLVHFSMSLIDYVVAHELAHLKEMNHSPRFWDTVESIFPGFHEALEQLRAHPPEYLPAFEGARLR</sequence>
<evidence type="ECO:0000313" key="2">
    <source>
        <dbReference type="EMBL" id="NMV39505.1"/>
    </source>
</evidence>
<feature type="domain" description="YgjP-like metallopeptidase" evidence="1">
    <location>
        <begin position="4"/>
        <end position="56"/>
    </location>
</feature>
<accession>A0A848P2G7</accession>
<dbReference type="AlphaFoldDB" id="A0A848P2G7"/>
<dbReference type="Proteomes" id="UP000575469">
    <property type="component" value="Unassembled WGS sequence"/>
</dbReference>
<comment type="caution">
    <text evidence="2">The sequence shown here is derived from an EMBL/GenBank/DDBJ whole genome shotgun (WGS) entry which is preliminary data.</text>
</comment>
<gene>
    <name evidence="2" type="ORF">HGR00_16440</name>
</gene>
<dbReference type="InterPro" id="IPR053136">
    <property type="entry name" value="UTP_pyrophosphatase-like"/>
</dbReference>
<dbReference type="Pfam" id="PF01863">
    <property type="entry name" value="YgjP-like"/>
    <property type="match status" value="1"/>
</dbReference>
<dbReference type="EMBL" id="JABBZM010000015">
    <property type="protein sequence ID" value="NMV39505.1"/>
    <property type="molecule type" value="Genomic_DNA"/>
</dbReference>
<dbReference type="InterPro" id="IPR002725">
    <property type="entry name" value="YgjP-like_metallopeptidase"/>
</dbReference>